<accession>A0A833VZI2</accession>
<comment type="similarity">
    <text evidence="1">Belongs to the prokaryotic/mitochondrial release factor family.</text>
</comment>
<gene>
    <name evidence="3" type="ORF">FCM35_KLT00516</name>
</gene>
<dbReference type="Pfam" id="PF00472">
    <property type="entry name" value="RF-1"/>
    <property type="match status" value="1"/>
</dbReference>
<dbReference type="GO" id="GO:0003747">
    <property type="term" value="F:translation release factor activity"/>
    <property type="evidence" value="ECO:0007669"/>
    <property type="project" value="InterPro"/>
</dbReference>
<dbReference type="InterPro" id="IPR050057">
    <property type="entry name" value="Prokaryotic/Mito_RF"/>
</dbReference>
<sequence>MDTYKSTGPGGQHRNKRETAVRLKHLPSGIVAQVMQALLDLIFSVEGSVSEAVKLLGLSTGALSRLIISDDSLRSAVNEIRTLKEYAGGGRGAAAPCERCLRLRSTALFSPEKIISEKSIA</sequence>
<protein>
    <submittedName>
        <fullName evidence="3">Peptide chain release factor 1</fullName>
    </submittedName>
</protein>
<keyword evidence="4" id="KW-1185">Reference proteome</keyword>
<dbReference type="PANTHER" id="PTHR43804">
    <property type="entry name" value="LD18447P"/>
    <property type="match status" value="1"/>
</dbReference>
<organism evidence="3 4">
    <name type="scientific">Carex littledalei</name>
    <dbReference type="NCBI Taxonomy" id="544730"/>
    <lineage>
        <taxon>Eukaryota</taxon>
        <taxon>Viridiplantae</taxon>
        <taxon>Streptophyta</taxon>
        <taxon>Embryophyta</taxon>
        <taxon>Tracheophyta</taxon>
        <taxon>Spermatophyta</taxon>
        <taxon>Magnoliopsida</taxon>
        <taxon>Liliopsida</taxon>
        <taxon>Poales</taxon>
        <taxon>Cyperaceae</taxon>
        <taxon>Cyperoideae</taxon>
        <taxon>Cariceae</taxon>
        <taxon>Carex</taxon>
        <taxon>Carex subgen. Euthyceras</taxon>
    </lineage>
</organism>
<feature type="domain" description="Prokaryotic-type class I peptide chain release factors" evidence="2">
    <location>
        <begin position="1"/>
        <end position="34"/>
    </location>
</feature>
<reference evidence="3" key="1">
    <citation type="submission" date="2020-01" db="EMBL/GenBank/DDBJ databases">
        <title>Genome sequence of Kobresia littledalei, the first chromosome-level genome in the family Cyperaceae.</title>
        <authorList>
            <person name="Qu G."/>
        </authorList>
    </citation>
    <scope>NUCLEOTIDE SEQUENCE</scope>
    <source>
        <strain evidence="3">C.B.Clarke</strain>
        <tissue evidence="3">Leaf</tissue>
    </source>
</reference>
<name>A0A833VZI2_9POAL</name>
<dbReference type="InterPro" id="IPR000352">
    <property type="entry name" value="Pep_chain_release_fac_I"/>
</dbReference>
<dbReference type="Gene3D" id="3.30.160.20">
    <property type="match status" value="1"/>
</dbReference>
<evidence type="ECO:0000313" key="3">
    <source>
        <dbReference type="EMBL" id="KAF3341878.1"/>
    </source>
</evidence>
<evidence type="ECO:0000259" key="2">
    <source>
        <dbReference type="Pfam" id="PF00472"/>
    </source>
</evidence>
<evidence type="ECO:0000313" key="4">
    <source>
        <dbReference type="Proteomes" id="UP000623129"/>
    </source>
</evidence>
<dbReference type="Proteomes" id="UP000623129">
    <property type="component" value="Unassembled WGS sequence"/>
</dbReference>
<dbReference type="PANTHER" id="PTHR43804:SF6">
    <property type="entry name" value="CLASS I PEPTIDE CHAIN RELEASE FACTOR"/>
    <property type="match status" value="1"/>
</dbReference>
<dbReference type="EMBL" id="SWLB01000001">
    <property type="protein sequence ID" value="KAF3341878.1"/>
    <property type="molecule type" value="Genomic_DNA"/>
</dbReference>
<dbReference type="GO" id="GO:0009507">
    <property type="term" value="C:chloroplast"/>
    <property type="evidence" value="ECO:0007669"/>
    <property type="project" value="TreeGrafter"/>
</dbReference>
<evidence type="ECO:0000256" key="1">
    <source>
        <dbReference type="ARBA" id="ARBA00010835"/>
    </source>
</evidence>
<dbReference type="AlphaFoldDB" id="A0A833VZI2"/>
<dbReference type="SUPFAM" id="SSF75620">
    <property type="entry name" value="Release factor"/>
    <property type="match status" value="1"/>
</dbReference>
<comment type="caution">
    <text evidence="3">The sequence shown here is derived from an EMBL/GenBank/DDBJ whole genome shotgun (WGS) entry which is preliminary data.</text>
</comment>
<proteinExistence type="inferred from homology"/>
<dbReference type="OrthoDB" id="2019491at2759"/>
<dbReference type="InterPro" id="IPR045853">
    <property type="entry name" value="Pep_chain_release_fac_I_sf"/>
</dbReference>